<dbReference type="RefSeq" id="WP_191250430.1">
    <property type="nucleotide sequence ID" value="NZ_BNCI01000001.1"/>
</dbReference>
<evidence type="ECO:0000256" key="3">
    <source>
        <dbReference type="ARBA" id="ARBA00022723"/>
    </source>
</evidence>
<proteinExistence type="inferred from homology"/>
<feature type="chain" id="PRO_5037137047" evidence="9">
    <location>
        <begin position="31"/>
        <end position="519"/>
    </location>
</feature>
<dbReference type="InterPro" id="IPR011118">
    <property type="entry name" value="Tannase/feruloyl_esterase"/>
</dbReference>
<dbReference type="PANTHER" id="PTHR33938:SF15">
    <property type="entry name" value="FERULOYL ESTERASE B-RELATED"/>
    <property type="match status" value="1"/>
</dbReference>
<name>A0A919E6E2_9PROT</name>
<keyword evidence="4 9" id="KW-0732">Signal</keyword>
<dbReference type="GO" id="GO:0052689">
    <property type="term" value="F:carboxylic ester hydrolase activity"/>
    <property type="evidence" value="ECO:0007669"/>
    <property type="project" value="UniProtKB-KW"/>
</dbReference>
<evidence type="ECO:0000313" key="11">
    <source>
        <dbReference type="Proteomes" id="UP000630923"/>
    </source>
</evidence>
<dbReference type="EMBL" id="BNCI01000001">
    <property type="protein sequence ID" value="GHF17541.1"/>
    <property type="molecule type" value="Genomic_DNA"/>
</dbReference>
<evidence type="ECO:0000256" key="5">
    <source>
        <dbReference type="ARBA" id="ARBA00022801"/>
    </source>
</evidence>
<evidence type="ECO:0000256" key="9">
    <source>
        <dbReference type="SAM" id="SignalP"/>
    </source>
</evidence>
<feature type="signal peptide" evidence="9">
    <location>
        <begin position="1"/>
        <end position="30"/>
    </location>
</feature>
<evidence type="ECO:0000256" key="8">
    <source>
        <dbReference type="SAM" id="MobiDB-lite"/>
    </source>
</evidence>
<evidence type="ECO:0000256" key="1">
    <source>
        <dbReference type="ARBA" id="ARBA00006249"/>
    </source>
</evidence>
<evidence type="ECO:0000313" key="10">
    <source>
        <dbReference type="EMBL" id="GHF17541.1"/>
    </source>
</evidence>
<accession>A0A919E6E2</accession>
<dbReference type="GO" id="GO:0046872">
    <property type="term" value="F:metal ion binding"/>
    <property type="evidence" value="ECO:0007669"/>
    <property type="project" value="UniProtKB-KW"/>
</dbReference>
<gene>
    <name evidence="10" type="ORF">GCM10017044_09910</name>
</gene>
<keyword evidence="2" id="KW-0719">Serine esterase</keyword>
<dbReference type="Proteomes" id="UP000630923">
    <property type="component" value="Unassembled WGS sequence"/>
</dbReference>
<evidence type="ECO:0000256" key="2">
    <source>
        <dbReference type="ARBA" id="ARBA00022487"/>
    </source>
</evidence>
<keyword evidence="7" id="KW-1015">Disulfide bond</keyword>
<keyword evidence="5" id="KW-0378">Hydrolase</keyword>
<dbReference type="SUPFAM" id="SSF53474">
    <property type="entry name" value="alpha/beta-Hydrolases"/>
    <property type="match status" value="1"/>
</dbReference>
<evidence type="ECO:0000256" key="4">
    <source>
        <dbReference type="ARBA" id="ARBA00022729"/>
    </source>
</evidence>
<evidence type="ECO:0000256" key="7">
    <source>
        <dbReference type="ARBA" id="ARBA00023157"/>
    </source>
</evidence>
<dbReference type="PANTHER" id="PTHR33938">
    <property type="entry name" value="FERULOYL ESTERASE B-RELATED"/>
    <property type="match status" value="1"/>
</dbReference>
<comment type="caution">
    <text evidence="10">The sequence shown here is derived from an EMBL/GenBank/DDBJ whole genome shotgun (WGS) entry which is preliminary data.</text>
</comment>
<keyword evidence="6" id="KW-0106">Calcium</keyword>
<comment type="similarity">
    <text evidence="1">Belongs to the tannase family.</text>
</comment>
<sequence>MNAKKRVSKKLIPAMMSVSVAAVSIGAAFASDVPQDMGDVSGLTDRCEAFADAKITGVEISSSTASTDNEALPDHCRVQGTIAPNIGFEARLPLTDWNGKYFQSGCGGFCGSVLADKPGFSNGINEALKKGYAALTTDNGHKGWLGDASWAKDNPEALEVYARTGVKFAHAAGTALAKAYYGAEALDRAYFSGCSNGGRMAAMTAQVYPDLFDGILGGAGVLDLTNSGGVYGPWIYQANSDAGGERILTRANFGMDKIKLLEAEVMRQCDGVDGREDGLISDPYGCEVDLGVLPTCEDGGKACFSAAQKDVLKKWYQGPQNSKGEQLYPGVPPGSERFLYVWFLDGDKGMAPGTALGYSYTKYIGFETLPVENYTAADFDFDAHPALLQNRGKLVDATDPDLSDFRDAGGKYLMWHGLADPLVLPENSTAYYSAVADKMGGYDAIRDFYRYFTVPGYGHCWEMPGAGPDSFDPIAALEQWVEDGIAPESIPAKASDPSARTKRANLRPYPLQAEPMSEK</sequence>
<reference evidence="10" key="2">
    <citation type="submission" date="2020-09" db="EMBL/GenBank/DDBJ databases">
        <authorList>
            <person name="Sun Q."/>
            <person name="Kim S."/>
        </authorList>
    </citation>
    <scope>NUCLEOTIDE SEQUENCE</scope>
    <source>
        <strain evidence="10">KCTC 42590</strain>
    </source>
</reference>
<reference evidence="10" key="1">
    <citation type="journal article" date="2014" name="Int. J. Syst. Evol. Microbiol.">
        <title>Complete genome sequence of Corynebacterium casei LMG S-19264T (=DSM 44701T), isolated from a smear-ripened cheese.</title>
        <authorList>
            <consortium name="US DOE Joint Genome Institute (JGI-PGF)"/>
            <person name="Walter F."/>
            <person name="Albersmeier A."/>
            <person name="Kalinowski J."/>
            <person name="Ruckert C."/>
        </authorList>
    </citation>
    <scope>NUCLEOTIDE SEQUENCE</scope>
    <source>
        <strain evidence="10">KCTC 42590</strain>
    </source>
</reference>
<dbReference type="InterPro" id="IPR029058">
    <property type="entry name" value="AB_hydrolase_fold"/>
</dbReference>
<dbReference type="AlphaFoldDB" id="A0A919E6E2"/>
<organism evidence="10 11">
    <name type="scientific">Kordiimonas sediminis</name>
    <dbReference type="NCBI Taxonomy" id="1735581"/>
    <lineage>
        <taxon>Bacteria</taxon>
        <taxon>Pseudomonadati</taxon>
        <taxon>Pseudomonadota</taxon>
        <taxon>Alphaproteobacteria</taxon>
        <taxon>Kordiimonadales</taxon>
        <taxon>Kordiimonadaceae</taxon>
        <taxon>Kordiimonas</taxon>
    </lineage>
</organism>
<feature type="region of interest" description="Disordered" evidence="8">
    <location>
        <begin position="487"/>
        <end position="519"/>
    </location>
</feature>
<evidence type="ECO:0000256" key="6">
    <source>
        <dbReference type="ARBA" id="ARBA00022837"/>
    </source>
</evidence>
<keyword evidence="3" id="KW-0479">Metal-binding</keyword>
<keyword evidence="11" id="KW-1185">Reference proteome</keyword>
<dbReference type="Pfam" id="PF07519">
    <property type="entry name" value="Tannase"/>
    <property type="match status" value="1"/>
</dbReference>
<dbReference type="Gene3D" id="3.40.50.1820">
    <property type="entry name" value="alpha/beta hydrolase"/>
    <property type="match status" value="1"/>
</dbReference>
<protein>
    <submittedName>
        <fullName evidence="10">Feruloyl esterase</fullName>
    </submittedName>
</protein>